<protein>
    <submittedName>
        <fullName evidence="1">Uncharacterized protein</fullName>
    </submittedName>
</protein>
<name>A0A0F9VKF9_9ZZZZ</name>
<sequence length="73" mass="8612">MGKPIIKGETVIIIAICRESAWNRDRQKYIGRKVKLISIENSTFRKGWKFVRFPSPETGYAIMMRVKVRRVKE</sequence>
<accession>A0A0F9VKF9</accession>
<dbReference type="AlphaFoldDB" id="A0A0F9VKF9"/>
<dbReference type="EMBL" id="LAZR01000334">
    <property type="protein sequence ID" value="KKN73996.1"/>
    <property type="molecule type" value="Genomic_DNA"/>
</dbReference>
<comment type="caution">
    <text evidence="1">The sequence shown here is derived from an EMBL/GenBank/DDBJ whole genome shotgun (WGS) entry which is preliminary data.</text>
</comment>
<evidence type="ECO:0000313" key="1">
    <source>
        <dbReference type="EMBL" id="KKN73996.1"/>
    </source>
</evidence>
<reference evidence="1" key="1">
    <citation type="journal article" date="2015" name="Nature">
        <title>Complex archaea that bridge the gap between prokaryotes and eukaryotes.</title>
        <authorList>
            <person name="Spang A."/>
            <person name="Saw J.H."/>
            <person name="Jorgensen S.L."/>
            <person name="Zaremba-Niedzwiedzka K."/>
            <person name="Martijn J."/>
            <person name="Lind A.E."/>
            <person name="van Eijk R."/>
            <person name="Schleper C."/>
            <person name="Guy L."/>
            <person name="Ettema T.J."/>
        </authorList>
    </citation>
    <scope>NUCLEOTIDE SEQUENCE</scope>
</reference>
<organism evidence="1">
    <name type="scientific">marine sediment metagenome</name>
    <dbReference type="NCBI Taxonomy" id="412755"/>
    <lineage>
        <taxon>unclassified sequences</taxon>
        <taxon>metagenomes</taxon>
        <taxon>ecological metagenomes</taxon>
    </lineage>
</organism>
<gene>
    <name evidence="1" type="ORF">LCGC14_0395620</name>
</gene>
<proteinExistence type="predicted"/>